<dbReference type="AlphaFoldDB" id="A0A1V6XFN5"/>
<comment type="caution">
    <text evidence="2">The sequence shown here is derived from an EMBL/GenBank/DDBJ whole genome shotgun (WGS) entry which is preliminary data.</text>
</comment>
<sequence>MVKLIGQSGMMDLEMLWRNMTTSSKRNKLSGGDWTSHNFSDEGTLRSEASRKSYTPTSVIDASGRRLAALQALIRESKRLIHKPVKVEFLYEIVHLKLANDGSRPSDAVLLRQSTLLRKWNRSEKAVDFRVGNLIGHLPNHDPSKKVTALFWIDVCFFSKDPVAFRVKIDSAHRIEENSICRVESIAICTRSPKLQRSTQDPNPKTPYRNFSSSQDRLVPRPR</sequence>
<dbReference type="Proteomes" id="UP000191691">
    <property type="component" value="Unassembled WGS sequence"/>
</dbReference>
<feature type="compositionally biased region" description="Polar residues" evidence="1">
    <location>
        <begin position="193"/>
        <end position="216"/>
    </location>
</feature>
<reference evidence="3" key="1">
    <citation type="journal article" date="2017" name="Nat. Microbiol.">
        <title>Global analysis of biosynthetic gene clusters reveals vast potential of secondary metabolite production in Penicillium species.</title>
        <authorList>
            <person name="Nielsen J.C."/>
            <person name="Grijseels S."/>
            <person name="Prigent S."/>
            <person name="Ji B."/>
            <person name="Dainat J."/>
            <person name="Nielsen K.F."/>
            <person name="Frisvad J.C."/>
            <person name="Workman M."/>
            <person name="Nielsen J."/>
        </authorList>
    </citation>
    <scope>NUCLEOTIDE SEQUENCE [LARGE SCALE GENOMIC DNA]</scope>
    <source>
        <strain evidence="3">IBT 13039</strain>
    </source>
</reference>
<protein>
    <submittedName>
        <fullName evidence="2">Uncharacterized protein</fullName>
    </submittedName>
</protein>
<keyword evidence="3" id="KW-1185">Reference proteome</keyword>
<feature type="region of interest" description="Disordered" evidence="1">
    <location>
        <begin position="193"/>
        <end position="223"/>
    </location>
</feature>
<evidence type="ECO:0000256" key="1">
    <source>
        <dbReference type="SAM" id="MobiDB-lite"/>
    </source>
</evidence>
<evidence type="ECO:0000313" key="3">
    <source>
        <dbReference type="Proteomes" id="UP000191691"/>
    </source>
</evidence>
<organism evidence="2 3">
    <name type="scientific">Penicillium nalgiovense</name>
    <dbReference type="NCBI Taxonomy" id="60175"/>
    <lineage>
        <taxon>Eukaryota</taxon>
        <taxon>Fungi</taxon>
        <taxon>Dikarya</taxon>
        <taxon>Ascomycota</taxon>
        <taxon>Pezizomycotina</taxon>
        <taxon>Eurotiomycetes</taxon>
        <taxon>Eurotiomycetidae</taxon>
        <taxon>Eurotiales</taxon>
        <taxon>Aspergillaceae</taxon>
        <taxon>Penicillium</taxon>
    </lineage>
</organism>
<name>A0A1V6XFN5_PENNA</name>
<gene>
    <name evidence="2" type="ORF">PENNAL_c0085G09019</name>
</gene>
<evidence type="ECO:0000313" key="2">
    <source>
        <dbReference type="EMBL" id="OQE73949.1"/>
    </source>
</evidence>
<accession>A0A1V6XFN5</accession>
<proteinExistence type="predicted"/>
<dbReference type="EMBL" id="MOOB01000085">
    <property type="protein sequence ID" value="OQE73949.1"/>
    <property type="molecule type" value="Genomic_DNA"/>
</dbReference>